<dbReference type="PIRSF" id="PIRSF006351">
    <property type="entry name" value="PTS_EIIC-Cellobiose"/>
    <property type="match status" value="1"/>
</dbReference>
<dbReference type="PROSITE" id="PS51105">
    <property type="entry name" value="PTS_EIIC_TYPE_3"/>
    <property type="match status" value="1"/>
</dbReference>
<sequence length="438" mass="47370">MTKFEDFIQQKLVPVAGRLGSNRFLIAIRDGITYAMPLILIGSFLMVIASLPIPGWEAWLGEIGVSTYLWKGVDSSFNLIALVAAFGISYSLAKQYKADGISAGIINVSAFLTVTPFTVSFVNESGKALGEVAGIAPSYLSSGGLFVAIVLGLVNGYAYQWFMKKDIRIKMPEGVPPAVSKSFSAIIPGAVIIVFWLAVYAFLDHFSLPNVHDIVKSVLGVPFGLLGSTLFGNFIVVLLNGFLWFCGVHGGNVLNNPIMKPIWLSNLTENMAAHKAGQELPHVFTSVFMDNFVFIGGAGATIGLVLALAWLARRRKASQQAKVLSPLTLIPGFFNINEPTMFGLPVVLNLLTVIPFVLAPVMNLFVAYFAFASGIVPGTYADPGWTMPPVISGFLATGSWQASVLQLVLIILDILLYLPFIINVERRWQASEQTTNEG</sequence>
<dbReference type="AlphaFoldDB" id="A0A380JRZ5"/>
<evidence type="ECO:0000313" key="11">
    <source>
        <dbReference type="EMBL" id="SUN47492.1"/>
    </source>
</evidence>
<dbReference type="InterPro" id="IPR003352">
    <property type="entry name" value="PTS_EIIC"/>
</dbReference>
<dbReference type="GO" id="GO:0005886">
    <property type="term" value="C:plasma membrane"/>
    <property type="evidence" value="ECO:0007669"/>
    <property type="project" value="UniProtKB-SubCell"/>
</dbReference>
<evidence type="ECO:0000256" key="1">
    <source>
        <dbReference type="ARBA" id="ARBA00004651"/>
    </source>
</evidence>
<dbReference type="GO" id="GO:0008982">
    <property type="term" value="F:protein-N(PI)-phosphohistidine-sugar phosphotransferase activity"/>
    <property type="evidence" value="ECO:0007669"/>
    <property type="project" value="UniProtKB-UniRule"/>
</dbReference>
<evidence type="ECO:0000256" key="2">
    <source>
        <dbReference type="ARBA" id="ARBA00022448"/>
    </source>
</evidence>
<keyword evidence="4 8" id="KW-0762">Sugar transport</keyword>
<comment type="subcellular location">
    <subcellularLocation>
        <location evidence="1">Cell membrane</location>
        <topology evidence="1">Multi-pass membrane protein</topology>
    </subcellularLocation>
</comment>
<dbReference type="Proteomes" id="UP000254461">
    <property type="component" value="Unassembled WGS sequence"/>
</dbReference>
<dbReference type="RefSeq" id="WP_115251184.1">
    <property type="nucleotide sequence ID" value="NZ_UHFF01000002.1"/>
</dbReference>
<feature type="transmembrane region" description="Helical" evidence="9">
    <location>
        <begin position="100"/>
        <end position="119"/>
    </location>
</feature>
<feature type="transmembrane region" description="Helical" evidence="9">
    <location>
        <begin position="183"/>
        <end position="203"/>
    </location>
</feature>
<evidence type="ECO:0000256" key="8">
    <source>
        <dbReference type="PIRNR" id="PIRNR006351"/>
    </source>
</evidence>
<accession>A0A380JRZ5</accession>
<dbReference type="InterPro" id="IPR004796">
    <property type="entry name" value="PTS_IIC_cello"/>
</dbReference>
<dbReference type="PANTHER" id="PTHR33989:SF4">
    <property type="entry name" value="PTS SYSTEM N,N'-DIACETYLCHITOBIOSE-SPECIFIC EIIC COMPONENT"/>
    <property type="match status" value="1"/>
</dbReference>
<evidence type="ECO:0000256" key="4">
    <source>
        <dbReference type="ARBA" id="ARBA00022597"/>
    </source>
</evidence>
<keyword evidence="7 8" id="KW-0472">Membrane</keyword>
<evidence type="ECO:0000256" key="9">
    <source>
        <dbReference type="SAM" id="Phobius"/>
    </source>
</evidence>
<feature type="transmembrane region" description="Helical" evidence="9">
    <location>
        <begin position="391"/>
        <end position="418"/>
    </location>
</feature>
<evidence type="ECO:0000256" key="7">
    <source>
        <dbReference type="ARBA" id="ARBA00023136"/>
    </source>
</evidence>
<dbReference type="InterPro" id="IPR051088">
    <property type="entry name" value="PTS_Sugar-EIIC/EIIB"/>
</dbReference>
<dbReference type="NCBIfam" id="TIGR00410">
    <property type="entry name" value="lacE"/>
    <property type="match status" value="1"/>
</dbReference>
<feature type="domain" description="PTS EIIC type-3" evidence="10">
    <location>
        <begin position="8"/>
        <end position="420"/>
    </location>
</feature>
<dbReference type="PANTHER" id="PTHR33989">
    <property type="match status" value="1"/>
</dbReference>
<feature type="transmembrane region" description="Helical" evidence="9">
    <location>
        <begin position="32"/>
        <end position="55"/>
    </location>
</feature>
<dbReference type="InterPro" id="IPR004501">
    <property type="entry name" value="PTS_EIIC_3"/>
</dbReference>
<keyword evidence="5 9" id="KW-0812">Transmembrane</keyword>
<keyword evidence="2 8" id="KW-0813">Transport</keyword>
<reference evidence="11 12" key="1">
    <citation type="submission" date="2018-06" db="EMBL/GenBank/DDBJ databases">
        <authorList>
            <consortium name="Pathogen Informatics"/>
            <person name="Doyle S."/>
        </authorList>
    </citation>
    <scope>NUCLEOTIDE SEQUENCE [LARGE SCALE GENOMIC DNA]</scope>
    <source>
        <strain evidence="11 12">NCTC12092</strain>
    </source>
</reference>
<keyword evidence="11" id="KW-0808">Transferase</keyword>
<feature type="transmembrane region" description="Helical" evidence="9">
    <location>
        <begin position="292"/>
        <end position="312"/>
    </location>
</feature>
<dbReference type="Pfam" id="PF02378">
    <property type="entry name" value="PTS_EIIC"/>
    <property type="match status" value="1"/>
</dbReference>
<feature type="transmembrane region" description="Helical" evidence="9">
    <location>
        <begin position="346"/>
        <end position="371"/>
    </location>
</feature>
<evidence type="ECO:0000313" key="12">
    <source>
        <dbReference type="Proteomes" id="UP000254461"/>
    </source>
</evidence>
<dbReference type="EMBL" id="UHFF01000002">
    <property type="protein sequence ID" value="SUN47492.1"/>
    <property type="molecule type" value="Genomic_DNA"/>
</dbReference>
<keyword evidence="6 9" id="KW-1133">Transmembrane helix</keyword>
<dbReference type="GO" id="GO:1901264">
    <property type="term" value="P:carbohydrate derivative transport"/>
    <property type="evidence" value="ECO:0007669"/>
    <property type="project" value="TreeGrafter"/>
</dbReference>
<keyword evidence="3 8" id="KW-1003">Cell membrane</keyword>
<feature type="transmembrane region" description="Helical" evidence="9">
    <location>
        <begin position="139"/>
        <end position="162"/>
    </location>
</feature>
<dbReference type="GO" id="GO:0009401">
    <property type="term" value="P:phosphoenolpyruvate-dependent sugar phosphotransferase system"/>
    <property type="evidence" value="ECO:0007669"/>
    <property type="project" value="InterPro"/>
</dbReference>
<protein>
    <recommendedName>
        <fullName evidence="8">Permease IIC component</fullName>
    </recommendedName>
</protein>
<organism evidence="11 12">
    <name type="scientific">Streptococcus equi subsp. equi</name>
    <dbReference type="NCBI Taxonomy" id="148942"/>
    <lineage>
        <taxon>Bacteria</taxon>
        <taxon>Bacillati</taxon>
        <taxon>Bacillota</taxon>
        <taxon>Bacilli</taxon>
        <taxon>Lactobacillales</taxon>
        <taxon>Streptococcaceae</taxon>
        <taxon>Streptococcus</taxon>
    </lineage>
</organism>
<proteinExistence type="predicted"/>
<gene>
    <name evidence="11" type="primary">gmuC_2</name>
    <name evidence="11" type="ORF">NCTC12092_01445</name>
</gene>
<evidence type="ECO:0000259" key="10">
    <source>
        <dbReference type="PROSITE" id="PS51105"/>
    </source>
</evidence>
<feature type="transmembrane region" description="Helical" evidence="9">
    <location>
        <begin position="75"/>
        <end position="93"/>
    </location>
</feature>
<comment type="function">
    <text evidence="8">The phosphoenolpyruvate-dependent sugar phosphotransferase system (PTS), a major carbohydrate active -transport system, catalyzes the phosphorylation of incoming sugar substrates concomitant with their translocation across the cell membrane.</text>
</comment>
<name>A0A380JRZ5_9STRE</name>
<evidence type="ECO:0000256" key="3">
    <source>
        <dbReference type="ARBA" id="ARBA00022475"/>
    </source>
</evidence>
<evidence type="ECO:0000256" key="6">
    <source>
        <dbReference type="ARBA" id="ARBA00022989"/>
    </source>
</evidence>
<evidence type="ECO:0000256" key="5">
    <source>
        <dbReference type="ARBA" id="ARBA00022692"/>
    </source>
</evidence>